<evidence type="ECO:0000313" key="2">
    <source>
        <dbReference type="EMBL" id="KAK5114116.1"/>
    </source>
</evidence>
<proteinExistence type="predicted"/>
<sequence>MATTPIGLSGMVEQLHRTKDGQKVPSLQVAALLPMRELLRPRERNCEEADAQASGAVERLVSASLLSSSESEGTAASSSGNGTADAHNTREHASTAPLLSAPTAATPSAGEPNLTALPLEPTDQHRKPQPRLNGIHYHAVDAIEDYAIRNKVEEVLNLVPGTSVQRCFDALARHQGSVDKAATGLKDLEKGWQPPAKRGKRRKCAVKDAVEGEESARGLRRGLVKLIVPAEKLAKGWRSGLVQLALPAEKNAKGPRRELVKLVVPAEKLMGIVGGGSWQRSGGESGDQD</sequence>
<feature type="compositionally biased region" description="Low complexity" evidence="1">
    <location>
        <begin position="64"/>
        <end position="84"/>
    </location>
</feature>
<feature type="region of interest" description="Disordered" evidence="1">
    <location>
        <begin position="64"/>
        <end position="131"/>
    </location>
</feature>
<dbReference type="Proteomes" id="UP001310890">
    <property type="component" value="Unassembled WGS sequence"/>
</dbReference>
<comment type="caution">
    <text evidence="2">The sequence shown here is derived from an EMBL/GenBank/DDBJ whole genome shotgun (WGS) entry which is preliminary data.</text>
</comment>
<evidence type="ECO:0000256" key="1">
    <source>
        <dbReference type="SAM" id="MobiDB-lite"/>
    </source>
</evidence>
<dbReference type="AlphaFoldDB" id="A0AAN7YHA9"/>
<feature type="compositionally biased region" description="Low complexity" evidence="1">
    <location>
        <begin position="94"/>
        <end position="109"/>
    </location>
</feature>
<dbReference type="EMBL" id="JAVRRL010000019">
    <property type="protein sequence ID" value="KAK5114116.1"/>
    <property type="molecule type" value="Genomic_DNA"/>
</dbReference>
<name>A0AAN7YHA9_9PEZI</name>
<accession>A0AAN7YHA9</accession>
<gene>
    <name evidence="2" type="ORF">LTR62_002685</name>
</gene>
<reference evidence="2" key="1">
    <citation type="submission" date="2023-08" db="EMBL/GenBank/DDBJ databases">
        <title>Black Yeasts Isolated from many extreme environments.</title>
        <authorList>
            <person name="Coleine C."/>
            <person name="Stajich J.E."/>
            <person name="Selbmann L."/>
        </authorList>
    </citation>
    <scope>NUCLEOTIDE SEQUENCE</scope>
    <source>
        <strain evidence="2">CCFEE 5401</strain>
    </source>
</reference>
<protein>
    <submittedName>
        <fullName evidence="2">Uncharacterized protein</fullName>
    </submittedName>
</protein>
<evidence type="ECO:0000313" key="3">
    <source>
        <dbReference type="Proteomes" id="UP001310890"/>
    </source>
</evidence>
<organism evidence="2 3">
    <name type="scientific">Meristemomyces frigidus</name>
    <dbReference type="NCBI Taxonomy" id="1508187"/>
    <lineage>
        <taxon>Eukaryota</taxon>
        <taxon>Fungi</taxon>
        <taxon>Dikarya</taxon>
        <taxon>Ascomycota</taxon>
        <taxon>Pezizomycotina</taxon>
        <taxon>Dothideomycetes</taxon>
        <taxon>Dothideomycetidae</taxon>
        <taxon>Mycosphaerellales</taxon>
        <taxon>Teratosphaeriaceae</taxon>
        <taxon>Meristemomyces</taxon>
    </lineage>
</organism>